<evidence type="ECO:0000256" key="13">
    <source>
        <dbReference type="PROSITE-ProRule" id="PRU01097"/>
    </source>
</evidence>
<reference evidence="17" key="1">
    <citation type="submission" date="2022-12" db="EMBL/GenBank/DDBJ databases">
        <authorList>
            <person name="Petersen C."/>
        </authorList>
    </citation>
    <scope>NUCLEOTIDE SEQUENCE</scope>
    <source>
        <strain evidence="17">IBT 30728</strain>
    </source>
</reference>
<sequence length="902" mass="99551">MVSFSSVAIALTTVVGALALPSDQSVNHLVERQTITSSQTGTNNGYYYSFWTNGAGSVSYSNGAAGQFSVNWANQNGGDFTCGKGWNPGKAQDISFSGTFTPNGNAYLSIYGWTTGPLVEYYILESYGSYNPGNGMTHVGTLTSDGSDYDIYKHQQVNQPSIVGTSTFEQYWSIRKNKRSSGTVTTSNHFNAWASHGMNLGSHNYQILSVEGYESSGSASMTVSAGSSSGSSGGSGSGNGSGSGSQTTTASSSTGTGTGTGTGSGNGSGGSSGNCAAQWGQCGGQGWNGPTCCSSVTFSYTTAFWSWKDWETQLDWMALHGVNLPLAWVGQEKILVEVFQELGLTDAEIASYLSGPAFQAWNRLGNIQGSWGGDLPRTWIDQQFALQMKILPRMVELGMTPVLPAFTGFVPMNTTRVLPDAQIVRGSQWAGFPPQYSNDSYLEPFDANFAKIQSSFISKQRAAYGNISNIYTLDQYNENSPYSGDLDYLRNVTYYTWQSLKQADPGAVWMMQGWLFYAQAAFWTEESIQAFLSGIEKNDDMLILDLFSESAPQWRRTNFYYGKPWIWCQVHDYGGNMGLYGQLRNVTVNATEARAESPSLVGYGLTMEGQEGNEIMYTILLDQACRYSGCGTLPVVLYEAWDLLRTSVYDNTNTSVTSVIKSAFEIRPGLNNVRIGFQASVPTYNTSQVVQSWEKLYRAAKEEPRLWASPPYQHDMVDLTRQVIVNAFIPIYHSLISTWNTSSAVADSHALTRESDKLLQLLTDLDAVLLTNHNFRLSTWTESARSWAHGDKEFEAFLEYNARNQITLWGPDGEIADYASKQWGGLVSTYYIPRWRIFCKYLQSVSPASYNSTEVERQLIKFEKKWQTETWNDTTESRGKTKSLQAVIGDVQARWPTFFGRC</sequence>
<proteinExistence type="inferred from homology"/>
<evidence type="ECO:0000256" key="5">
    <source>
        <dbReference type="ARBA" id="ARBA00012590"/>
    </source>
</evidence>
<dbReference type="EC" id="3.2.1.8" evidence="5 13"/>
<dbReference type="PROSITE" id="PS00776">
    <property type="entry name" value="GH11_1"/>
    <property type="match status" value="1"/>
</dbReference>
<dbReference type="AlphaFoldDB" id="A0A9W9WUG1"/>
<keyword evidence="6" id="KW-0964">Secreted</keyword>
<keyword evidence="11 13" id="KW-0326">Glycosidase</keyword>
<evidence type="ECO:0000256" key="1">
    <source>
        <dbReference type="ARBA" id="ARBA00000681"/>
    </source>
</evidence>
<evidence type="ECO:0000259" key="16">
    <source>
        <dbReference type="PROSITE" id="PS51761"/>
    </source>
</evidence>
<feature type="active site" description="Nucleophile" evidence="13">
    <location>
        <position position="120"/>
    </location>
</feature>
<dbReference type="Pfam" id="PF05089">
    <property type="entry name" value="NAGLU"/>
    <property type="match status" value="1"/>
</dbReference>
<dbReference type="InterPro" id="IPR033123">
    <property type="entry name" value="GH11_dom"/>
</dbReference>
<evidence type="ECO:0000256" key="7">
    <source>
        <dbReference type="ARBA" id="ARBA00022651"/>
    </source>
</evidence>
<evidence type="ECO:0000313" key="18">
    <source>
        <dbReference type="Proteomes" id="UP001148312"/>
    </source>
</evidence>
<dbReference type="InterPro" id="IPR013320">
    <property type="entry name" value="ConA-like_dom_sf"/>
</dbReference>
<dbReference type="InterPro" id="IPR013319">
    <property type="entry name" value="GH11/12"/>
</dbReference>
<dbReference type="GO" id="GO:0005576">
    <property type="term" value="C:extracellular region"/>
    <property type="evidence" value="ECO:0007669"/>
    <property type="project" value="UniProtKB-SubCell"/>
</dbReference>
<name>A0A9W9WUG1_9EURO</name>
<dbReference type="FunFam" id="2.60.120.180:FF:000001">
    <property type="entry name" value="Endo-1,4-beta-xylanase"/>
    <property type="match status" value="1"/>
</dbReference>
<reference evidence="17" key="2">
    <citation type="journal article" date="2023" name="IMA Fungus">
        <title>Comparative genomic study of the Penicillium genus elucidates a diverse pangenome and 15 lateral gene transfer events.</title>
        <authorList>
            <person name="Petersen C."/>
            <person name="Sorensen T."/>
            <person name="Nielsen M.R."/>
            <person name="Sondergaard T.E."/>
            <person name="Sorensen J.L."/>
            <person name="Fitzpatrick D.A."/>
            <person name="Frisvad J.C."/>
            <person name="Nielsen K.L."/>
        </authorList>
    </citation>
    <scope>NUCLEOTIDE SEQUENCE</scope>
    <source>
        <strain evidence="17">IBT 30728</strain>
    </source>
</reference>
<comment type="caution">
    <text evidence="17">The sequence shown here is derived from an EMBL/GenBank/DDBJ whole genome shotgun (WGS) entry which is preliminary data.</text>
</comment>
<feature type="compositionally biased region" description="Low complexity" evidence="14">
    <location>
        <begin position="219"/>
        <end position="230"/>
    </location>
</feature>
<evidence type="ECO:0000256" key="6">
    <source>
        <dbReference type="ARBA" id="ARBA00022525"/>
    </source>
</evidence>
<evidence type="ECO:0000256" key="3">
    <source>
        <dbReference type="ARBA" id="ARBA00004851"/>
    </source>
</evidence>
<dbReference type="GO" id="GO:0031176">
    <property type="term" value="F:endo-1,4-beta-xylanase activity"/>
    <property type="evidence" value="ECO:0007669"/>
    <property type="project" value="UniProtKB-UniRule"/>
</dbReference>
<feature type="region of interest" description="Disordered" evidence="14">
    <location>
        <begin position="219"/>
        <end position="270"/>
    </location>
</feature>
<dbReference type="InterPro" id="IPR007781">
    <property type="entry name" value="NAGLU"/>
</dbReference>
<protein>
    <recommendedName>
        <fullName evidence="5 13">endo-1,4-beta-xylanase</fullName>
        <ecNumber evidence="5 13">3.2.1.8</ecNumber>
    </recommendedName>
</protein>
<dbReference type="Gene3D" id="2.60.120.180">
    <property type="match status" value="1"/>
</dbReference>
<dbReference type="SUPFAM" id="SSF49899">
    <property type="entry name" value="Concanavalin A-like lectins/glucanases"/>
    <property type="match status" value="1"/>
</dbReference>
<dbReference type="GeneID" id="81627847"/>
<dbReference type="PRINTS" id="PR00911">
    <property type="entry name" value="GLHYDRLASE11"/>
</dbReference>
<dbReference type="Pfam" id="PF00457">
    <property type="entry name" value="Glyco_hydro_11"/>
    <property type="match status" value="1"/>
</dbReference>
<dbReference type="RefSeq" id="XP_056787463.1">
    <property type="nucleotide sequence ID" value="XM_056937598.1"/>
</dbReference>
<dbReference type="GO" id="GO:0045493">
    <property type="term" value="P:xylan catabolic process"/>
    <property type="evidence" value="ECO:0007669"/>
    <property type="project" value="UniProtKB-UniRule"/>
</dbReference>
<comment type="pathway">
    <text evidence="3 13">Glycan degradation; xylan degradation.</text>
</comment>
<dbReference type="Gene3D" id="1.20.120.670">
    <property type="entry name" value="N-acetyl-b-d-glucoasminidase"/>
    <property type="match status" value="1"/>
</dbReference>
<dbReference type="InterPro" id="IPR001137">
    <property type="entry name" value="Glyco_hydro_11"/>
</dbReference>
<dbReference type="PANTHER" id="PTHR12872:SF1">
    <property type="entry name" value="ALPHA-N-ACETYLGLUCOSAMINIDASE"/>
    <property type="match status" value="1"/>
</dbReference>
<keyword evidence="12 13" id="KW-0624">Polysaccharide degradation</keyword>
<feature type="signal peptide" evidence="15">
    <location>
        <begin position="1"/>
        <end position="19"/>
    </location>
</feature>
<dbReference type="InterPro" id="IPR024733">
    <property type="entry name" value="NAGLU_tim-barrel"/>
</dbReference>
<evidence type="ECO:0000256" key="15">
    <source>
        <dbReference type="SAM" id="SignalP"/>
    </source>
</evidence>
<feature type="chain" id="PRO_5040874267" description="endo-1,4-beta-xylanase" evidence="15">
    <location>
        <begin position="20"/>
        <end position="902"/>
    </location>
</feature>
<keyword evidence="18" id="KW-1185">Reference proteome</keyword>
<keyword evidence="9 13" id="KW-0378">Hydrolase</keyword>
<dbReference type="PROSITE" id="PS51761">
    <property type="entry name" value="GH11_3"/>
    <property type="match status" value="1"/>
</dbReference>
<evidence type="ECO:0000256" key="8">
    <source>
        <dbReference type="ARBA" id="ARBA00022729"/>
    </source>
</evidence>
<evidence type="ECO:0000256" key="9">
    <source>
        <dbReference type="ARBA" id="ARBA00022801"/>
    </source>
</evidence>
<dbReference type="InterPro" id="IPR018208">
    <property type="entry name" value="GH11_AS_1"/>
</dbReference>
<comment type="similarity">
    <text evidence="4 13">Belongs to the glycosyl hydrolase 11 (cellulase G) family.</text>
</comment>
<dbReference type="GO" id="GO:0030248">
    <property type="term" value="F:cellulose binding"/>
    <property type="evidence" value="ECO:0007669"/>
    <property type="project" value="InterPro"/>
</dbReference>
<dbReference type="InterPro" id="IPR024732">
    <property type="entry name" value="NAGLU_C"/>
</dbReference>
<evidence type="ECO:0000256" key="10">
    <source>
        <dbReference type="ARBA" id="ARBA00023277"/>
    </source>
</evidence>
<dbReference type="Proteomes" id="UP001148312">
    <property type="component" value="Unassembled WGS sequence"/>
</dbReference>
<feature type="domain" description="GH11" evidence="16">
    <location>
        <begin position="34"/>
        <end position="224"/>
    </location>
</feature>
<feature type="compositionally biased region" description="Gly residues" evidence="14">
    <location>
        <begin position="256"/>
        <end position="270"/>
    </location>
</feature>
<feature type="compositionally biased region" description="Low complexity" evidence="14">
    <location>
        <begin position="244"/>
        <end position="255"/>
    </location>
</feature>
<keyword evidence="8 15" id="KW-0732">Signal</keyword>
<organism evidence="17 18">
    <name type="scientific">Penicillium diatomitis</name>
    <dbReference type="NCBI Taxonomy" id="2819901"/>
    <lineage>
        <taxon>Eukaryota</taxon>
        <taxon>Fungi</taxon>
        <taxon>Dikarya</taxon>
        <taxon>Ascomycota</taxon>
        <taxon>Pezizomycotina</taxon>
        <taxon>Eurotiomycetes</taxon>
        <taxon>Eurotiomycetidae</taxon>
        <taxon>Eurotiales</taxon>
        <taxon>Aspergillaceae</taxon>
        <taxon>Penicillium</taxon>
    </lineage>
</organism>
<evidence type="ECO:0000256" key="2">
    <source>
        <dbReference type="ARBA" id="ARBA00004613"/>
    </source>
</evidence>
<keyword evidence="10 13" id="KW-0119">Carbohydrate metabolism</keyword>
<accession>A0A9W9WUG1</accession>
<comment type="subcellular location">
    <subcellularLocation>
        <location evidence="2">Secreted</location>
    </subcellularLocation>
</comment>
<dbReference type="Gene3D" id="3.20.20.80">
    <property type="entry name" value="Glycosidases"/>
    <property type="match status" value="1"/>
</dbReference>
<keyword evidence="7 13" id="KW-0858">Xylan degradation</keyword>
<feature type="active site" description="Proton donor" evidence="13">
    <location>
        <position position="211"/>
    </location>
</feature>
<evidence type="ECO:0000256" key="14">
    <source>
        <dbReference type="SAM" id="MobiDB-lite"/>
    </source>
</evidence>
<evidence type="ECO:0000256" key="11">
    <source>
        <dbReference type="ARBA" id="ARBA00023295"/>
    </source>
</evidence>
<gene>
    <name evidence="17" type="ORF">N7539_007997</name>
</gene>
<dbReference type="EMBL" id="JAPWDQ010000011">
    <property type="protein sequence ID" value="KAJ5475710.1"/>
    <property type="molecule type" value="Genomic_DNA"/>
</dbReference>
<feature type="compositionally biased region" description="Gly residues" evidence="14">
    <location>
        <begin position="231"/>
        <end position="243"/>
    </location>
</feature>
<evidence type="ECO:0000256" key="4">
    <source>
        <dbReference type="ARBA" id="ARBA00007792"/>
    </source>
</evidence>
<evidence type="ECO:0000313" key="17">
    <source>
        <dbReference type="EMBL" id="KAJ5475710.1"/>
    </source>
</evidence>
<dbReference type="PANTHER" id="PTHR12872">
    <property type="entry name" value="ALPHA-N-ACETYLGLUCOSAMINIDASE"/>
    <property type="match status" value="1"/>
</dbReference>
<evidence type="ECO:0000256" key="12">
    <source>
        <dbReference type="ARBA" id="ARBA00023326"/>
    </source>
</evidence>
<comment type="catalytic activity">
    <reaction evidence="1 13">
        <text>Endohydrolysis of (1-&gt;4)-beta-D-xylosidic linkages in xylans.</text>
        <dbReference type="EC" id="3.2.1.8"/>
    </reaction>
</comment>
<dbReference type="Pfam" id="PF12972">
    <property type="entry name" value="NAGLU_C"/>
    <property type="match status" value="1"/>
</dbReference>